<sequence length="161" mass="18304">MSDIVRVCDAVIGQWARVVDHQVLVRAPSNDCSIQNACLLRLGFRRPSNSVRFYRALRMLQQPWRPTVQHVSVKESGLQAIEAIASQFNSISQKLYHCALYCPMHCIGVPSRRPVCGNKEGTLVSSNQPRKYETGCLRFFVWKSCSCRSPEMEARYARARA</sequence>
<dbReference type="Proteomes" id="UP000076871">
    <property type="component" value="Unassembled WGS sequence"/>
</dbReference>
<dbReference type="AlphaFoldDB" id="A0A165I5N2"/>
<dbReference type="GeneID" id="63831898"/>
<keyword evidence="2" id="KW-1185">Reference proteome</keyword>
<protein>
    <submittedName>
        <fullName evidence="1">Uncharacterized protein</fullName>
    </submittedName>
</protein>
<name>A0A165I5N2_9APHY</name>
<dbReference type="EMBL" id="KV427605">
    <property type="protein sequence ID" value="KZT12623.1"/>
    <property type="molecule type" value="Genomic_DNA"/>
</dbReference>
<dbReference type="InParanoid" id="A0A165I5N2"/>
<reference evidence="1 2" key="1">
    <citation type="journal article" date="2016" name="Mol. Biol. Evol.">
        <title>Comparative Genomics of Early-Diverging Mushroom-Forming Fungi Provides Insights into the Origins of Lignocellulose Decay Capabilities.</title>
        <authorList>
            <person name="Nagy L.G."/>
            <person name="Riley R."/>
            <person name="Tritt A."/>
            <person name="Adam C."/>
            <person name="Daum C."/>
            <person name="Floudas D."/>
            <person name="Sun H."/>
            <person name="Yadav J.S."/>
            <person name="Pangilinan J."/>
            <person name="Larsson K.H."/>
            <person name="Matsuura K."/>
            <person name="Barry K."/>
            <person name="Labutti K."/>
            <person name="Kuo R."/>
            <person name="Ohm R.A."/>
            <person name="Bhattacharya S.S."/>
            <person name="Shirouzu T."/>
            <person name="Yoshinaga Y."/>
            <person name="Martin F.M."/>
            <person name="Grigoriev I.V."/>
            <person name="Hibbett D.S."/>
        </authorList>
    </citation>
    <scope>NUCLEOTIDE SEQUENCE [LARGE SCALE GENOMIC DNA]</scope>
    <source>
        <strain evidence="1 2">93-53</strain>
    </source>
</reference>
<proteinExistence type="predicted"/>
<accession>A0A165I5N2</accession>
<evidence type="ECO:0000313" key="2">
    <source>
        <dbReference type="Proteomes" id="UP000076871"/>
    </source>
</evidence>
<dbReference type="RefSeq" id="XP_040770133.1">
    <property type="nucleotide sequence ID" value="XM_040914871.1"/>
</dbReference>
<evidence type="ECO:0000313" key="1">
    <source>
        <dbReference type="EMBL" id="KZT12623.1"/>
    </source>
</evidence>
<gene>
    <name evidence="1" type="ORF">LAESUDRAFT_9036</name>
</gene>
<organism evidence="1 2">
    <name type="scientific">Laetiporus sulphureus 93-53</name>
    <dbReference type="NCBI Taxonomy" id="1314785"/>
    <lineage>
        <taxon>Eukaryota</taxon>
        <taxon>Fungi</taxon>
        <taxon>Dikarya</taxon>
        <taxon>Basidiomycota</taxon>
        <taxon>Agaricomycotina</taxon>
        <taxon>Agaricomycetes</taxon>
        <taxon>Polyporales</taxon>
        <taxon>Laetiporus</taxon>
    </lineage>
</organism>